<dbReference type="AlphaFoldDB" id="A0A7Z7LG39"/>
<protein>
    <submittedName>
        <fullName evidence="1">Uncharacterized protein</fullName>
    </submittedName>
</protein>
<keyword evidence="2" id="KW-1185">Reference proteome</keyword>
<evidence type="ECO:0000313" key="2">
    <source>
        <dbReference type="Proteomes" id="UP000250796"/>
    </source>
</evidence>
<proteinExistence type="predicted"/>
<organism evidence="1 2">
    <name type="scientific">Mesotoga infera</name>
    <dbReference type="NCBI Taxonomy" id="1236046"/>
    <lineage>
        <taxon>Bacteria</taxon>
        <taxon>Thermotogati</taxon>
        <taxon>Thermotogota</taxon>
        <taxon>Thermotogae</taxon>
        <taxon>Kosmotogales</taxon>
        <taxon>Kosmotogaceae</taxon>
        <taxon>Mesotoga</taxon>
    </lineage>
</organism>
<accession>A0A7Z7LG39</accession>
<gene>
    <name evidence="1" type="ORF">MESINF_1980</name>
</gene>
<dbReference type="Proteomes" id="UP000250796">
    <property type="component" value="Chromosome MESINF"/>
</dbReference>
<name>A0A7Z7LG39_9BACT</name>
<dbReference type="RefSeq" id="WP_169699572.1">
    <property type="nucleotide sequence ID" value="NZ_LS974202.1"/>
</dbReference>
<sequence length="234" mass="27712">MKRILVFLFVIISLYAFSTEEYNDLTLFIREIVESGDIDARVKMEFHIIDSDGDGSSYRDILVGARFMLSGGEDLYIEFLEPEELSEIAFVYLMREEVIFSIVDGVPWKQYRWSYETGLIENLLGQFFRGLMEQSNFSWEVETHSDRSVYKILPSESRMRMLGLLGGGGYLPNLMHIYLSLKRREGYFPNLEFLKITDRLEKEYLYIEFLDLQMKVDKQLFSDLRKSFYETFQK</sequence>
<dbReference type="EMBL" id="LS974202">
    <property type="protein sequence ID" value="SSC13420.1"/>
    <property type="molecule type" value="Genomic_DNA"/>
</dbReference>
<dbReference type="KEGG" id="minf:MESINF_1980"/>
<reference evidence="1 2" key="1">
    <citation type="submission" date="2017-01" db="EMBL/GenBank/DDBJ databases">
        <authorList>
            <person name="Erauso G."/>
        </authorList>
    </citation>
    <scope>NUCLEOTIDE SEQUENCE [LARGE SCALE GENOMIC DNA]</scope>
    <source>
        <strain evidence="1">MESINF1</strain>
    </source>
</reference>
<evidence type="ECO:0000313" key="1">
    <source>
        <dbReference type="EMBL" id="SSC13420.1"/>
    </source>
</evidence>